<dbReference type="InterPro" id="IPR045028">
    <property type="entry name" value="DinG/Rad3-like"/>
</dbReference>
<protein>
    <recommendedName>
        <fullName evidence="10 11">3'-5' exonuclease DinG</fullName>
        <ecNumber evidence="10 11">3.1.-.-</ecNumber>
    </recommendedName>
</protein>
<evidence type="ECO:0000313" key="13">
    <source>
        <dbReference type="EMBL" id="KRL42160.1"/>
    </source>
</evidence>
<dbReference type="NCBIfam" id="TIGR01407">
    <property type="entry name" value="dinG_rel"/>
    <property type="match status" value="1"/>
</dbReference>
<sequence length="923" mass="102732">MKSLAFDQTYAVLDLETTGTSVKNGDRIIQIGCAFVKNFKVIATFSQMINPDRDVPQAIQQLTHIDPEALVAAPYFADVAEGFAKRLKDCVIVCHNVNFDYPFLSAEFERVGLPALTNPAIDTVELAQILLPTQGSYRLQDLTQALGIQHKNPHRADSDAVSTAKLLMALTKRFQALPSVLQHQLVGKSHALIRQTGDFLAKVERFDVPLKRPMIQVGELVLQAMPEVVEPIEPRAYPLAAIDKKAILKPAYKWRAAQGKMMDAIYQNATDTQQPLVIEAGTGLGKTMGYLLPYAYVANAQQKLVIATTTTVLQSQLFAQTQKLADLLDRPINAVIIKSPHHYLDLTQFQHSLQLPAGDRLTAVLQMKLLVWLSATTTGDLDELHLTTYRAPLFGQVAHAGAKAVGPYAEYDFYQRLQTQIKAASIVITNHAYLARHPELAEAQPFLVVDEAQHFADNVALAHAHALDLAKLRIHLQHLARLVNRPEHHNLMQVFADSKMQTYQLQSLATAVAASIATIEAVQIKFGKMLQDPKPGFMAQSLSVEQAQSVEAELRAWLPKLSRQLDAVAGVCSQLQQQYLSHQDHFGVSAAGLFQALGALRKAFDQDSIQLIALKDFKHLDQQLCRLELSNGKDALSLKLTWQQVSAALATKALLDQFQAPVLVGATLMVARKFDYLLQAVGLPLETPTLRLRSPFHYAQQAQVFVDPEAPHPDDVDYLDYLVDALRQLCEVQHQTIVLFNRLDTIKAVYARIADREWTADWEILAQGVSGSAGKIAKRFAISQHALLLGAASFFEGVDYPDKQLEMVILTRLPFDAPSQPLVQARSEQLQAQGRDPFTEEALPKATLRLRQSFGRLIRTEHDRGVFICLDPRLVTTKYGRQMQHALPNLKPMRLSVPEMAQYSKAWLDHQPLLNKEGTHHNA</sequence>
<dbReference type="InterPro" id="IPR006310">
    <property type="entry name" value="DinG"/>
</dbReference>
<name>A0A0R1QBT8_9LACO</name>
<dbReference type="SMART" id="SM00491">
    <property type="entry name" value="HELICc2"/>
    <property type="match status" value="1"/>
</dbReference>
<keyword evidence="2" id="KW-0548">Nucleotidyltransferase</keyword>
<dbReference type="GO" id="GO:0003677">
    <property type="term" value="F:DNA binding"/>
    <property type="evidence" value="ECO:0007669"/>
    <property type="project" value="InterPro"/>
</dbReference>
<dbReference type="GO" id="GO:0005524">
    <property type="term" value="F:ATP binding"/>
    <property type="evidence" value="ECO:0007669"/>
    <property type="project" value="UniProtKB-UniRule"/>
</dbReference>
<evidence type="ECO:0000313" key="14">
    <source>
        <dbReference type="Proteomes" id="UP000051790"/>
    </source>
</evidence>
<dbReference type="PATRIC" id="fig|1423769.4.peg.2161"/>
<evidence type="ECO:0000256" key="1">
    <source>
        <dbReference type="ARBA" id="ARBA00022679"/>
    </source>
</evidence>
<organism evidence="13 14">
    <name type="scientific">Lacticaseibacillus manihotivorans DSM 13343 = JCM 12514</name>
    <dbReference type="NCBI Taxonomy" id="1423769"/>
    <lineage>
        <taxon>Bacteria</taxon>
        <taxon>Bacillati</taxon>
        <taxon>Bacillota</taxon>
        <taxon>Bacilli</taxon>
        <taxon>Lactobacillales</taxon>
        <taxon>Lactobacillaceae</taxon>
        <taxon>Lacticaseibacillus</taxon>
    </lineage>
</organism>
<dbReference type="InterPro" id="IPR036397">
    <property type="entry name" value="RNaseH_sf"/>
</dbReference>
<proteinExistence type="inferred from homology"/>
<dbReference type="HAMAP" id="MF_02206">
    <property type="entry name" value="DinG_exonucl"/>
    <property type="match status" value="1"/>
</dbReference>
<dbReference type="InterPro" id="IPR006555">
    <property type="entry name" value="ATP-dep_Helicase_C"/>
</dbReference>
<dbReference type="EC" id="3.1.-.-" evidence="10 11"/>
<dbReference type="FunFam" id="3.30.420.10:FF:000045">
    <property type="entry name" value="3'-5' exonuclease DinG"/>
    <property type="match status" value="1"/>
</dbReference>
<dbReference type="Pfam" id="PF13307">
    <property type="entry name" value="Helicase_C_2"/>
    <property type="match status" value="1"/>
</dbReference>
<dbReference type="InterPro" id="IPR013520">
    <property type="entry name" value="Ribonucl_H"/>
</dbReference>
<dbReference type="EMBL" id="AZEU01000234">
    <property type="protein sequence ID" value="KRL42160.1"/>
    <property type="molecule type" value="Genomic_DNA"/>
</dbReference>
<evidence type="ECO:0000259" key="12">
    <source>
        <dbReference type="PROSITE" id="PS51193"/>
    </source>
</evidence>
<evidence type="ECO:0000256" key="9">
    <source>
        <dbReference type="ARBA" id="ARBA00022932"/>
    </source>
</evidence>
<keyword evidence="6 10" id="KW-0378">Hydrolase</keyword>
<keyword evidence="8 10" id="KW-0067">ATP-binding</keyword>
<dbReference type="Proteomes" id="UP000051790">
    <property type="component" value="Unassembled WGS sequence"/>
</dbReference>
<comment type="similarity">
    <text evidence="10 11">Belongs to the helicase family. DinG subfamily. Type 2 sub-subfamily.</text>
</comment>
<feature type="domain" description="Helicase ATP-binding" evidence="12">
    <location>
        <begin position="244"/>
        <end position="498"/>
    </location>
</feature>
<dbReference type="GO" id="GO:0006260">
    <property type="term" value="P:DNA replication"/>
    <property type="evidence" value="ECO:0007669"/>
    <property type="project" value="UniProtKB-KW"/>
</dbReference>
<dbReference type="GO" id="GO:0003678">
    <property type="term" value="F:DNA helicase activity"/>
    <property type="evidence" value="ECO:0007669"/>
    <property type="project" value="TreeGrafter"/>
</dbReference>
<keyword evidence="1" id="KW-0808">Transferase</keyword>
<keyword evidence="14" id="KW-1185">Reference proteome</keyword>
<dbReference type="Gene3D" id="3.30.420.10">
    <property type="entry name" value="Ribonuclease H-like superfamily/Ribonuclease H"/>
    <property type="match status" value="1"/>
</dbReference>
<feature type="binding site" evidence="10">
    <location>
        <begin position="280"/>
        <end position="287"/>
    </location>
    <ligand>
        <name>ATP</name>
        <dbReference type="ChEBI" id="CHEBI:30616"/>
    </ligand>
</feature>
<dbReference type="SUPFAM" id="SSF52540">
    <property type="entry name" value="P-loop containing nucleoside triphosphate hydrolases"/>
    <property type="match status" value="2"/>
</dbReference>
<evidence type="ECO:0000256" key="10">
    <source>
        <dbReference type="HAMAP-Rule" id="MF_02206"/>
    </source>
</evidence>
<evidence type="ECO:0000256" key="6">
    <source>
        <dbReference type="ARBA" id="ARBA00022801"/>
    </source>
</evidence>
<evidence type="ECO:0000256" key="5">
    <source>
        <dbReference type="ARBA" id="ARBA00022741"/>
    </source>
</evidence>
<keyword evidence="5 10" id="KW-0547">Nucleotide-binding</keyword>
<evidence type="ECO:0000256" key="7">
    <source>
        <dbReference type="ARBA" id="ARBA00022839"/>
    </source>
</evidence>
<dbReference type="Gene3D" id="3.40.50.300">
    <property type="entry name" value="P-loop containing nucleotide triphosphate hydrolases"/>
    <property type="match status" value="2"/>
</dbReference>
<dbReference type="PANTHER" id="PTHR11472:SF34">
    <property type="entry name" value="REGULATOR OF TELOMERE ELONGATION HELICASE 1"/>
    <property type="match status" value="1"/>
</dbReference>
<evidence type="ECO:0000256" key="4">
    <source>
        <dbReference type="ARBA" id="ARBA00022722"/>
    </source>
</evidence>
<keyword evidence="7 10" id="KW-0269">Exonuclease</keyword>
<dbReference type="InterPro" id="IPR014013">
    <property type="entry name" value="Helic_SF1/SF2_ATP-bd_DinG/Rad3"/>
</dbReference>
<dbReference type="SUPFAM" id="SSF53098">
    <property type="entry name" value="Ribonuclease H-like"/>
    <property type="match status" value="1"/>
</dbReference>
<reference evidence="13 14" key="1">
    <citation type="journal article" date="2015" name="Genome Announc.">
        <title>Expanding the biotechnology potential of lactobacilli through comparative genomics of 213 strains and associated genera.</title>
        <authorList>
            <person name="Sun Z."/>
            <person name="Harris H.M."/>
            <person name="McCann A."/>
            <person name="Guo C."/>
            <person name="Argimon S."/>
            <person name="Zhang W."/>
            <person name="Yang X."/>
            <person name="Jeffery I.B."/>
            <person name="Cooney J.C."/>
            <person name="Kagawa T.F."/>
            <person name="Liu W."/>
            <person name="Song Y."/>
            <person name="Salvetti E."/>
            <person name="Wrobel A."/>
            <person name="Rasinkangas P."/>
            <person name="Parkhill J."/>
            <person name="Rea M.C."/>
            <person name="O'Sullivan O."/>
            <person name="Ritari J."/>
            <person name="Douillard F.P."/>
            <person name="Paul Ross R."/>
            <person name="Yang R."/>
            <person name="Briner A.E."/>
            <person name="Felis G.E."/>
            <person name="de Vos W.M."/>
            <person name="Barrangou R."/>
            <person name="Klaenhammer T.R."/>
            <person name="Caufield P.W."/>
            <person name="Cui Y."/>
            <person name="Zhang H."/>
            <person name="O'Toole P.W."/>
        </authorList>
    </citation>
    <scope>NUCLEOTIDE SEQUENCE [LARGE SCALE GENOMIC DNA]</scope>
    <source>
        <strain evidence="13 14">DSM 13343</strain>
    </source>
</reference>
<evidence type="ECO:0000256" key="11">
    <source>
        <dbReference type="RuleBase" id="RU364106"/>
    </source>
</evidence>
<evidence type="ECO:0000256" key="2">
    <source>
        <dbReference type="ARBA" id="ARBA00022695"/>
    </source>
</evidence>
<evidence type="ECO:0000256" key="3">
    <source>
        <dbReference type="ARBA" id="ARBA00022705"/>
    </source>
</evidence>
<dbReference type="SMART" id="SM00479">
    <property type="entry name" value="EXOIII"/>
    <property type="match status" value="1"/>
</dbReference>
<feature type="short sequence motif" description="DEAH box" evidence="10">
    <location>
        <begin position="450"/>
        <end position="453"/>
    </location>
</feature>
<dbReference type="InterPro" id="IPR006054">
    <property type="entry name" value="DnaQ"/>
</dbReference>
<comment type="function">
    <text evidence="10 11">3'-5' exonuclease.</text>
</comment>
<comment type="caution">
    <text evidence="13">The sequence shown here is derived from an EMBL/GenBank/DDBJ whole genome shotgun (WGS) entry which is preliminary data.</text>
</comment>
<dbReference type="Pfam" id="PF00929">
    <property type="entry name" value="RNase_T"/>
    <property type="match status" value="1"/>
</dbReference>
<accession>A0A0R1QBT8</accession>
<dbReference type="NCBIfam" id="TIGR00573">
    <property type="entry name" value="dnaq"/>
    <property type="match status" value="1"/>
</dbReference>
<dbReference type="CDD" id="cd06127">
    <property type="entry name" value="DEDDh"/>
    <property type="match status" value="1"/>
</dbReference>
<dbReference type="InterPro" id="IPR027417">
    <property type="entry name" value="P-loop_NTPase"/>
</dbReference>
<dbReference type="AlphaFoldDB" id="A0A0R1QBT8"/>
<gene>
    <name evidence="10 11" type="primary">dinG</name>
    <name evidence="13" type="ORF">FD01_GL002010</name>
</gene>
<dbReference type="GO" id="GO:0016818">
    <property type="term" value="F:hydrolase activity, acting on acid anhydrides, in phosphorus-containing anhydrides"/>
    <property type="evidence" value="ECO:0007669"/>
    <property type="project" value="InterPro"/>
</dbReference>
<dbReference type="InterPro" id="IPR012337">
    <property type="entry name" value="RNaseH-like_sf"/>
</dbReference>
<keyword evidence="3" id="KW-0235">DNA replication</keyword>
<keyword evidence="4 10" id="KW-0540">Nuclease</keyword>
<dbReference type="PANTHER" id="PTHR11472">
    <property type="entry name" value="DNA REPAIR DEAD HELICASE RAD3/XP-D SUBFAMILY MEMBER"/>
    <property type="match status" value="1"/>
</dbReference>
<dbReference type="PROSITE" id="PS51193">
    <property type="entry name" value="HELICASE_ATP_BIND_2"/>
    <property type="match status" value="1"/>
</dbReference>
<dbReference type="GO" id="GO:0003887">
    <property type="term" value="F:DNA-directed DNA polymerase activity"/>
    <property type="evidence" value="ECO:0007669"/>
    <property type="project" value="UniProtKB-KW"/>
</dbReference>
<dbReference type="GO" id="GO:0008408">
    <property type="term" value="F:3'-5' exonuclease activity"/>
    <property type="evidence" value="ECO:0007669"/>
    <property type="project" value="UniProtKB-UniRule"/>
</dbReference>
<evidence type="ECO:0000256" key="8">
    <source>
        <dbReference type="ARBA" id="ARBA00022840"/>
    </source>
</evidence>
<keyword evidence="9" id="KW-0239">DNA-directed DNA polymerase</keyword>